<evidence type="ECO:0000313" key="4">
    <source>
        <dbReference type="EMBL" id="KAK2648653.1"/>
    </source>
</evidence>
<proteinExistence type="predicted"/>
<keyword evidence="2" id="KW-0560">Oxidoreductase</keyword>
<keyword evidence="1" id="KW-0479">Metal-binding</keyword>
<evidence type="ECO:0000256" key="2">
    <source>
        <dbReference type="ARBA" id="ARBA00023002"/>
    </source>
</evidence>
<dbReference type="GO" id="GO:0016491">
    <property type="term" value="F:oxidoreductase activity"/>
    <property type="evidence" value="ECO:0007669"/>
    <property type="project" value="UniProtKB-KW"/>
</dbReference>
<sequence>MEEMLEAVRGFHEQHKEVKMEMYSRDTKKLERFFTNANLLVSQEPANWRDTIAFNFQDGQLDPELFPQVCRKVVGEYMKHMIELRTILSALLSEALGLNSNYLTSLACMETESLVCHYYPTCPEPGLKFFIKISGLMCPSWRGL</sequence>
<evidence type="ECO:0000256" key="1">
    <source>
        <dbReference type="ARBA" id="ARBA00022723"/>
    </source>
</evidence>
<protein>
    <submittedName>
        <fullName evidence="4">Uncharacterized protein</fullName>
    </submittedName>
</protein>
<accession>A0AAD9U6Y2</accession>
<evidence type="ECO:0000313" key="5">
    <source>
        <dbReference type="Proteomes" id="UP001280121"/>
    </source>
</evidence>
<dbReference type="AlphaFoldDB" id="A0AAD9U6Y2"/>
<dbReference type="GO" id="GO:0046872">
    <property type="term" value="F:metal ion binding"/>
    <property type="evidence" value="ECO:0007669"/>
    <property type="project" value="UniProtKB-KW"/>
</dbReference>
<dbReference type="Proteomes" id="UP001280121">
    <property type="component" value="Unassembled WGS sequence"/>
</dbReference>
<organism evidence="4 5">
    <name type="scientific">Dipteronia dyeriana</name>
    <dbReference type="NCBI Taxonomy" id="168575"/>
    <lineage>
        <taxon>Eukaryota</taxon>
        <taxon>Viridiplantae</taxon>
        <taxon>Streptophyta</taxon>
        <taxon>Embryophyta</taxon>
        <taxon>Tracheophyta</taxon>
        <taxon>Spermatophyta</taxon>
        <taxon>Magnoliopsida</taxon>
        <taxon>eudicotyledons</taxon>
        <taxon>Gunneridae</taxon>
        <taxon>Pentapetalae</taxon>
        <taxon>rosids</taxon>
        <taxon>malvids</taxon>
        <taxon>Sapindales</taxon>
        <taxon>Sapindaceae</taxon>
        <taxon>Hippocastanoideae</taxon>
        <taxon>Acereae</taxon>
        <taxon>Dipteronia</taxon>
    </lineage>
</organism>
<evidence type="ECO:0000256" key="3">
    <source>
        <dbReference type="ARBA" id="ARBA00023004"/>
    </source>
</evidence>
<keyword evidence="5" id="KW-1185">Reference proteome</keyword>
<keyword evidence="3" id="KW-0408">Iron</keyword>
<reference evidence="4" key="1">
    <citation type="journal article" date="2023" name="Plant J.">
        <title>Genome sequences and population genomics provide insights into the demographic history, inbreeding, and mutation load of two 'living fossil' tree species of Dipteronia.</title>
        <authorList>
            <person name="Feng Y."/>
            <person name="Comes H.P."/>
            <person name="Chen J."/>
            <person name="Zhu S."/>
            <person name="Lu R."/>
            <person name="Zhang X."/>
            <person name="Li P."/>
            <person name="Qiu J."/>
            <person name="Olsen K.M."/>
            <person name="Qiu Y."/>
        </authorList>
    </citation>
    <scope>NUCLEOTIDE SEQUENCE</scope>
    <source>
        <strain evidence="4">KIB01</strain>
    </source>
</reference>
<name>A0AAD9U6Y2_9ROSI</name>
<dbReference type="PANTHER" id="PTHR10209">
    <property type="entry name" value="OXIDOREDUCTASE, 2OG-FE II OXYGENASE FAMILY PROTEIN"/>
    <property type="match status" value="1"/>
</dbReference>
<gene>
    <name evidence="4" type="ORF">Ddye_016142</name>
</gene>
<dbReference type="EMBL" id="JANJYI010000005">
    <property type="protein sequence ID" value="KAK2648653.1"/>
    <property type="molecule type" value="Genomic_DNA"/>
</dbReference>
<dbReference type="SUPFAM" id="SSF51197">
    <property type="entry name" value="Clavaminate synthase-like"/>
    <property type="match status" value="1"/>
</dbReference>
<dbReference type="Gene3D" id="2.60.120.330">
    <property type="entry name" value="B-lactam Antibiotic, Isopenicillin N Synthase, Chain"/>
    <property type="match status" value="1"/>
</dbReference>
<comment type="caution">
    <text evidence="4">The sequence shown here is derived from an EMBL/GenBank/DDBJ whole genome shotgun (WGS) entry which is preliminary data.</text>
</comment>
<dbReference type="InterPro" id="IPR027443">
    <property type="entry name" value="IPNS-like_sf"/>
</dbReference>
<dbReference type="PANTHER" id="PTHR10209:SF714">
    <property type="entry name" value="1-AMINOCYCLOPROPANE-1-CARBOXYLATE OXIDASE HOMOLOG 11-RELATED"/>
    <property type="match status" value="1"/>
</dbReference>